<dbReference type="AlphaFoldDB" id="A0AAQ3PQE4"/>
<reference evidence="2 3" key="1">
    <citation type="submission" date="2024-02" db="EMBL/GenBank/DDBJ databases">
        <title>High-quality chromosome-scale genome assembly of Pensacola bahiagrass (Paspalum notatum Flugge var. saurae).</title>
        <authorList>
            <person name="Vega J.M."/>
            <person name="Podio M."/>
            <person name="Orjuela J."/>
            <person name="Siena L.A."/>
            <person name="Pessino S.C."/>
            <person name="Combes M.C."/>
            <person name="Mariac C."/>
            <person name="Albertini E."/>
            <person name="Pupilli F."/>
            <person name="Ortiz J.P.A."/>
            <person name="Leblanc O."/>
        </authorList>
    </citation>
    <scope>NUCLEOTIDE SEQUENCE [LARGE SCALE GENOMIC DNA]</scope>
    <source>
        <strain evidence="2">R1</strain>
        <tissue evidence="2">Leaf</tissue>
    </source>
</reference>
<gene>
    <name evidence="2" type="ORF">U9M48_005524</name>
</gene>
<proteinExistence type="predicted"/>
<keyword evidence="3" id="KW-1185">Reference proteome</keyword>
<protein>
    <recommendedName>
        <fullName evidence="1">KIB1-4 beta-propeller domain-containing protein</fullName>
    </recommendedName>
</protein>
<evidence type="ECO:0000313" key="3">
    <source>
        <dbReference type="Proteomes" id="UP001341281"/>
    </source>
</evidence>
<organism evidence="2 3">
    <name type="scientific">Paspalum notatum var. saurae</name>
    <dbReference type="NCBI Taxonomy" id="547442"/>
    <lineage>
        <taxon>Eukaryota</taxon>
        <taxon>Viridiplantae</taxon>
        <taxon>Streptophyta</taxon>
        <taxon>Embryophyta</taxon>
        <taxon>Tracheophyta</taxon>
        <taxon>Spermatophyta</taxon>
        <taxon>Magnoliopsida</taxon>
        <taxon>Liliopsida</taxon>
        <taxon>Poales</taxon>
        <taxon>Poaceae</taxon>
        <taxon>PACMAD clade</taxon>
        <taxon>Panicoideae</taxon>
        <taxon>Andropogonodae</taxon>
        <taxon>Paspaleae</taxon>
        <taxon>Paspalinae</taxon>
        <taxon>Paspalum</taxon>
    </lineage>
</organism>
<evidence type="ECO:0000259" key="1">
    <source>
        <dbReference type="Pfam" id="PF03478"/>
    </source>
</evidence>
<sequence length="321" mass="36175">MRSARIGDDDDSVNQRTTQYVVIERRTWISLAGCRKPEAYRRGRTSLRSSNVSFLLFAAHGAPRQGRSACPCRRQCRGSCFLATASPASLVVKPSGCHSARTTTPPVGNGFSCRCLDDVICYLMNPFTRATIPLPSLSSYNYYEQPVEFGDDMWLSHMVFFQEQLYALDNVADLQDLIAIDFVNEDDSDEPRVSRIEHLIEGVSVPHPTHSACMHYLLQSHGSLLMICRKLSYTLEHDLGVPGSSEFEVFKADFEQHSWAEVRQVSWKHQGRISRKLLKPEEVDPLMLICGGTYSVDYSTTPWRCTCVPTEKSMMEAVCSL</sequence>
<dbReference type="Pfam" id="PF03478">
    <property type="entry name" value="Beta-prop_KIB1-4"/>
    <property type="match status" value="1"/>
</dbReference>
<evidence type="ECO:0000313" key="2">
    <source>
        <dbReference type="EMBL" id="WVZ54775.1"/>
    </source>
</evidence>
<dbReference type="Proteomes" id="UP001341281">
    <property type="component" value="Chromosome 01"/>
</dbReference>
<accession>A0AAQ3PQE4</accession>
<dbReference type="PANTHER" id="PTHR33110">
    <property type="entry name" value="F-BOX/KELCH-REPEAT PROTEIN-RELATED"/>
    <property type="match status" value="1"/>
</dbReference>
<dbReference type="InterPro" id="IPR005174">
    <property type="entry name" value="KIB1-4_b-propeller"/>
</dbReference>
<feature type="domain" description="KIB1-4 beta-propeller" evidence="1">
    <location>
        <begin position="153"/>
        <end position="264"/>
    </location>
</feature>
<dbReference type="PANTHER" id="PTHR33110:SF43">
    <property type="entry name" value="F-BOX DOMAIN-CONTAINING PROTEIN"/>
    <property type="match status" value="1"/>
</dbReference>
<dbReference type="EMBL" id="CP144745">
    <property type="protein sequence ID" value="WVZ54775.1"/>
    <property type="molecule type" value="Genomic_DNA"/>
</dbReference>
<name>A0AAQ3PQE4_PASNO</name>